<comment type="cofactor">
    <cofactor evidence="1">
        <name>heme</name>
        <dbReference type="ChEBI" id="CHEBI:30413"/>
    </cofactor>
</comment>
<feature type="transmembrane region" description="Helical" evidence="6">
    <location>
        <begin position="121"/>
        <end position="138"/>
    </location>
</feature>
<dbReference type="GO" id="GO:0016491">
    <property type="term" value="F:oxidoreductase activity"/>
    <property type="evidence" value="ECO:0007669"/>
    <property type="project" value="InterPro"/>
</dbReference>
<dbReference type="Gene3D" id="1.20.810.10">
    <property type="entry name" value="Cytochrome Bc1 Complex, Chain C"/>
    <property type="match status" value="1"/>
</dbReference>
<feature type="transmembrane region" description="Helical" evidence="6">
    <location>
        <begin position="204"/>
        <end position="226"/>
    </location>
</feature>
<organism evidence="8 9">
    <name type="scientific">Gaiella occulta</name>
    <dbReference type="NCBI Taxonomy" id="1002870"/>
    <lineage>
        <taxon>Bacteria</taxon>
        <taxon>Bacillati</taxon>
        <taxon>Actinomycetota</taxon>
        <taxon>Thermoleophilia</taxon>
        <taxon>Gaiellales</taxon>
        <taxon>Gaiellaceae</taxon>
        <taxon>Gaiella</taxon>
    </lineage>
</organism>
<dbReference type="InterPro" id="IPR027387">
    <property type="entry name" value="Cytb/b6-like_sf"/>
</dbReference>
<name>A0A7M2Z1F2_9ACTN</name>
<dbReference type="OrthoDB" id="9804503at2"/>
<gene>
    <name evidence="8" type="ORF">Gocc_0667</name>
</gene>
<evidence type="ECO:0000256" key="6">
    <source>
        <dbReference type="SAM" id="Phobius"/>
    </source>
</evidence>
<reference evidence="9" key="2">
    <citation type="journal article" date="2019" name="MicrobiologyOpen">
        <title>High-quality draft genome sequence of Gaiella occulta isolated from a 150 meter deep mineral water borehole and comparison with the genome sequences of other deep-branching lineages of the phylum Actinobacteria.</title>
        <authorList>
            <person name="Severino R."/>
            <person name="Froufe H.J.C."/>
            <person name="Barroso C."/>
            <person name="Albuquerque L."/>
            <person name="Lobo-da-Cunha A."/>
            <person name="da Costa M.S."/>
            <person name="Egas C."/>
        </authorList>
    </citation>
    <scope>NUCLEOTIDE SEQUENCE [LARGE SCALE GENOMIC DNA]</scope>
    <source>
        <strain evidence="9">F2-233</strain>
    </source>
</reference>
<dbReference type="GO" id="GO:0022904">
    <property type="term" value="P:respiratory electron transport chain"/>
    <property type="evidence" value="ECO:0007669"/>
    <property type="project" value="InterPro"/>
</dbReference>
<keyword evidence="6" id="KW-0472">Membrane</keyword>
<keyword evidence="6" id="KW-1133">Transmembrane helix</keyword>
<dbReference type="AlphaFoldDB" id="A0A7M2Z1F2"/>
<accession>A0A7M2Z1F2</accession>
<dbReference type="InterPro" id="IPR036150">
    <property type="entry name" value="Cyt_b/b6_C_sf"/>
</dbReference>
<feature type="transmembrane region" description="Helical" evidence="6">
    <location>
        <begin position="169"/>
        <end position="192"/>
    </location>
</feature>
<feature type="transmembrane region" description="Helical" evidence="6">
    <location>
        <begin position="64"/>
        <end position="86"/>
    </location>
</feature>
<dbReference type="SUPFAM" id="SSF81342">
    <property type="entry name" value="Transmembrane di-heme cytochromes"/>
    <property type="match status" value="1"/>
</dbReference>
<evidence type="ECO:0000313" key="8">
    <source>
        <dbReference type="EMBL" id="RDI76248.1"/>
    </source>
</evidence>
<evidence type="ECO:0000256" key="2">
    <source>
        <dbReference type="ARBA" id="ARBA00012951"/>
    </source>
</evidence>
<dbReference type="EMBL" id="QQZY01000001">
    <property type="protein sequence ID" value="RDI76248.1"/>
    <property type="molecule type" value="Genomic_DNA"/>
</dbReference>
<evidence type="ECO:0000256" key="3">
    <source>
        <dbReference type="ARBA" id="ARBA00016116"/>
    </source>
</evidence>
<evidence type="ECO:0000256" key="4">
    <source>
        <dbReference type="ARBA" id="ARBA00029351"/>
    </source>
</evidence>
<reference evidence="8 9" key="1">
    <citation type="submission" date="2018-07" db="EMBL/GenBank/DDBJ databases">
        <title>High-quality-draft genome sequence of Gaiella occulta.</title>
        <authorList>
            <person name="Severino R."/>
            <person name="Froufe H.J.C."/>
            <person name="Rainey F.A."/>
            <person name="Barroso C."/>
            <person name="Albuquerque L."/>
            <person name="Lobo-Da-Cunha A."/>
            <person name="Da Costa M.S."/>
            <person name="Egas C."/>
        </authorList>
    </citation>
    <scope>NUCLEOTIDE SEQUENCE [LARGE SCALE GENOMIC DNA]</scope>
    <source>
        <strain evidence="8 9">F2-233</strain>
    </source>
</reference>
<comment type="caution">
    <text evidence="8">The sequence shown here is derived from an EMBL/GenBank/DDBJ whole genome shotgun (WGS) entry which is preliminary data.</text>
</comment>
<evidence type="ECO:0000256" key="1">
    <source>
        <dbReference type="ARBA" id="ARBA00001971"/>
    </source>
</evidence>
<dbReference type="PANTHER" id="PTHR19271:SF16">
    <property type="entry name" value="CYTOCHROME B"/>
    <property type="match status" value="1"/>
</dbReference>
<dbReference type="EC" id="7.1.1.8" evidence="2"/>
<dbReference type="GO" id="GO:0016020">
    <property type="term" value="C:membrane"/>
    <property type="evidence" value="ECO:0007669"/>
    <property type="project" value="InterPro"/>
</dbReference>
<proteinExistence type="predicted"/>
<comment type="catalytic activity">
    <reaction evidence="4">
        <text>a quinol + 2 Fe(III)-[cytochrome c](out) = a quinone + 2 Fe(II)-[cytochrome c](out) + 2 H(+)(out)</text>
        <dbReference type="Rhea" id="RHEA:11484"/>
        <dbReference type="Rhea" id="RHEA-COMP:10350"/>
        <dbReference type="Rhea" id="RHEA-COMP:14399"/>
        <dbReference type="ChEBI" id="CHEBI:15378"/>
        <dbReference type="ChEBI" id="CHEBI:24646"/>
        <dbReference type="ChEBI" id="CHEBI:29033"/>
        <dbReference type="ChEBI" id="CHEBI:29034"/>
        <dbReference type="ChEBI" id="CHEBI:132124"/>
        <dbReference type="EC" id="7.1.1.8"/>
    </reaction>
</comment>
<feature type="domain" description="Cytochrome b/b6 N-terminal region profile" evidence="7">
    <location>
        <begin position="1"/>
        <end position="95"/>
    </location>
</feature>
<dbReference type="PROSITE" id="PS51002">
    <property type="entry name" value="CYTB_NTER"/>
    <property type="match status" value="1"/>
</dbReference>
<protein>
    <recommendedName>
        <fullName evidence="3">Cytochrome bc1 complex cytochrome b subunit</fullName>
        <ecNumber evidence="2">7.1.1.8</ecNumber>
    </recommendedName>
    <alternativeName>
        <fullName evidence="5">Cytochrome bc1 reductase complex subunit QcrB</fullName>
    </alternativeName>
</protein>
<evidence type="ECO:0000313" key="9">
    <source>
        <dbReference type="Proteomes" id="UP000254134"/>
    </source>
</evidence>
<dbReference type="GO" id="GO:0008121">
    <property type="term" value="F:quinol-cytochrome-c reductase activity"/>
    <property type="evidence" value="ECO:0007669"/>
    <property type="project" value="UniProtKB-EC"/>
</dbReference>
<evidence type="ECO:0000256" key="5">
    <source>
        <dbReference type="ARBA" id="ARBA00029568"/>
    </source>
</evidence>
<dbReference type="InterPro" id="IPR016174">
    <property type="entry name" value="Di-haem_cyt_TM"/>
</dbReference>
<sequence length="235" mass="25922">MWLTGVVLFLLAGGLLFTGTILKWDQEALEAYGHNIELSKLLGFAGFWFSNTFTDTVSLLTRTYIAHISILPLTLAGLVGVHLLLVKKQKISPLPIGTPEEVARREAAEPTLRFTSHLARILYWTLIVLGLALLLSALRPTGIGPEGVDGIEITKPPWYFLWLYPFEDWFGLKALVVAPALLVAGLVALPFVDRDDERDPRRRRPWMALAGLAILAWAGLTVFAFISVPVSHIGA</sequence>
<keyword evidence="6" id="KW-0812">Transmembrane</keyword>
<dbReference type="SUPFAM" id="SSF81648">
    <property type="entry name" value="a domain/subunit of cytochrome bc1 complex (Ubiquinol-cytochrome c reductase)"/>
    <property type="match status" value="1"/>
</dbReference>
<keyword evidence="9" id="KW-1185">Reference proteome</keyword>
<dbReference type="Pfam" id="PF13631">
    <property type="entry name" value="Cytochrom_B_N_2"/>
    <property type="match status" value="1"/>
</dbReference>
<dbReference type="PANTHER" id="PTHR19271">
    <property type="entry name" value="CYTOCHROME B"/>
    <property type="match status" value="1"/>
</dbReference>
<evidence type="ECO:0000259" key="7">
    <source>
        <dbReference type="PROSITE" id="PS51002"/>
    </source>
</evidence>
<dbReference type="Proteomes" id="UP000254134">
    <property type="component" value="Unassembled WGS sequence"/>
</dbReference>
<dbReference type="InterPro" id="IPR005797">
    <property type="entry name" value="Cyt_b/b6_N"/>
</dbReference>